<dbReference type="NCBIfam" id="TIGR02837">
    <property type="entry name" value="spore_II_R"/>
    <property type="match status" value="1"/>
</dbReference>
<dbReference type="KEGG" id="tab:CIG75_01820"/>
<organism evidence="1 2">
    <name type="scientific">Tumebacillus algifaecis</name>
    <dbReference type="NCBI Taxonomy" id="1214604"/>
    <lineage>
        <taxon>Bacteria</taxon>
        <taxon>Bacillati</taxon>
        <taxon>Bacillota</taxon>
        <taxon>Bacilli</taxon>
        <taxon>Bacillales</taxon>
        <taxon>Alicyclobacillaceae</taxon>
        <taxon>Tumebacillus</taxon>
    </lineage>
</organism>
<gene>
    <name evidence="1" type="primary">spoIIR</name>
    <name evidence="1" type="ORF">CIG75_01820</name>
</gene>
<evidence type="ECO:0000313" key="2">
    <source>
        <dbReference type="Proteomes" id="UP000214688"/>
    </source>
</evidence>
<sequence>MREMMNWVAKIREAVQKVNKRVVVALLLAAMLGTGMLMAPMNGQAVATEAVLVPEEQQQGVQLQQGQSIPGDAIRLRIIANSDKPEDQQLKRDIRDQIIAAIAQEVAGLQTAEAAHEAIRLAVPQMNEIAQRVIEAQGYSYQAVTDFGRVPFPTKMYGSEVYPAGEYEALRIQIGEAQGQNWWCVLFPPLCFVDLSNGDAVQAKDMETAAITTVALKDAAGEEQEVEVRSAFFDKLSAWWDGFTDSIGGFFA</sequence>
<dbReference type="Proteomes" id="UP000214688">
    <property type="component" value="Chromosome"/>
</dbReference>
<proteinExistence type="predicted"/>
<accession>A0A223CXK1</accession>
<name>A0A223CXK1_9BACL</name>
<dbReference type="InterPro" id="IPR014202">
    <property type="entry name" value="Spore_II_R"/>
</dbReference>
<dbReference type="AlphaFoldDB" id="A0A223CXK1"/>
<dbReference type="Pfam" id="PF09551">
    <property type="entry name" value="Spore_II_R"/>
    <property type="match status" value="1"/>
</dbReference>
<evidence type="ECO:0000313" key="1">
    <source>
        <dbReference type="EMBL" id="ASS73833.1"/>
    </source>
</evidence>
<protein>
    <submittedName>
        <fullName evidence="1">Stage II sporulation protein R</fullName>
    </submittedName>
</protein>
<keyword evidence="2" id="KW-1185">Reference proteome</keyword>
<reference evidence="1 2" key="1">
    <citation type="journal article" date="2015" name="Int. J. Syst. Evol. Microbiol.">
        <title>Tumebacillus algifaecis sp. nov., isolated from decomposing algal scum.</title>
        <authorList>
            <person name="Wu Y.F."/>
            <person name="Zhang B."/>
            <person name="Xing P."/>
            <person name="Wu Q.L."/>
            <person name="Liu S.J."/>
        </authorList>
    </citation>
    <scope>NUCLEOTIDE SEQUENCE [LARGE SCALE GENOMIC DNA]</scope>
    <source>
        <strain evidence="1 2">THMBR28</strain>
    </source>
</reference>
<dbReference type="EMBL" id="CP022657">
    <property type="protein sequence ID" value="ASS73833.1"/>
    <property type="molecule type" value="Genomic_DNA"/>
</dbReference>